<name>A0ACC4CST9_POPAL</name>
<protein>
    <submittedName>
        <fullName evidence="1">Uncharacterized protein</fullName>
    </submittedName>
</protein>
<dbReference type="Proteomes" id="UP000309997">
    <property type="component" value="Unassembled WGS sequence"/>
</dbReference>
<reference evidence="1 2" key="1">
    <citation type="journal article" date="2024" name="Plant Biotechnol. J.">
        <title>Genome and CRISPR/Cas9 system of a widespread forest tree (Populus alba) in the world.</title>
        <authorList>
            <person name="Liu Y.J."/>
            <person name="Jiang P.F."/>
            <person name="Han X.M."/>
            <person name="Li X.Y."/>
            <person name="Wang H.M."/>
            <person name="Wang Y.J."/>
            <person name="Wang X.X."/>
            <person name="Zeng Q.Y."/>
        </authorList>
    </citation>
    <scope>NUCLEOTIDE SEQUENCE [LARGE SCALE GENOMIC DNA]</scope>
    <source>
        <strain evidence="2">cv. PAL-ZL1</strain>
    </source>
</reference>
<evidence type="ECO:0000313" key="1">
    <source>
        <dbReference type="EMBL" id="KAL3604008.1"/>
    </source>
</evidence>
<sequence length="331" mass="37080">MATTMTLPNNPIKSKLSTTKCLKTVGFHRTACASGRKLYSQCSFVHVAEPYLAKNFWRDWQIKSSVDGSGLDPSSSSSGGGTRLVRAIQAFQTRLGARIREIRKNLPMKLLFFLVGFYCATAFATVIGQTGDWDILSAALAVVVVEGIGALMYRASFPLVKSIRSIISVFNYWKAGLTLGLFLDSFKYEIDKISSFSNLFDFEDFWIARLPHLKWAMVLHRVVFMPMAKQLRGRIILKCFGESTLKEKIIDAKVAGPLCQYCFLLQLSHGIVVEMEAQKGHWVWQLRIFNRYAARPDCYQSPGPGPPASSYVTLVLDELFMQNDSSPCLVS</sequence>
<proteinExistence type="predicted"/>
<accession>A0ACC4CST9</accession>
<dbReference type="EMBL" id="RCHU02000002">
    <property type="protein sequence ID" value="KAL3604008.1"/>
    <property type="molecule type" value="Genomic_DNA"/>
</dbReference>
<evidence type="ECO:0000313" key="2">
    <source>
        <dbReference type="Proteomes" id="UP000309997"/>
    </source>
</evidence>
<keyword evidence="2" id="KW-1185">Reference proteome</keyword>
<gene>
    <name evidence="1" type="ORF">D5086_004867</name>
</gene>
<organism evidence="1 2">
    <name type="scientific">Populus alba</name>
    <name type="common">White poplar</name>
    <dbReference type="NCBI Taxonomy" id="43335"/>
    <lineage>
        <taxon>Eukaryota</taxon>
        <taxon>Viridiplantae</taxon>
        <taxon>Streptophyta</taxon>
        <taxon>Embryophyta</taxon>
        <taxon>Tracheophyta</taxon>
        <taxon>Spermatophyta</taxon>
        <taxon>Magnoliopsida</taxon>
        <taxon>eudicotyledons</taxon>
        <taxon>Gunneridae</taxon>
        <taxon>Pentapetalae</taxon>
        <taxon>rosids</taxon>
        <taxon>fabids</taxon>
        <taxon>Malpighiales</taxon>
        <taxon>Salicaceae</taxon>
        <taxon>Saliceae</taxon>
        <taxon>Populus</taxon>
    </lineage>
</organism>
<comment type="caution">
    <text evidence="1">The sequence shown here is derived from an EMBL/GenBank/DDBJ whole genome shotgun (WGS) entry which is preliminary data.</text>
</comment>